<gene>
    <name evidence="2" type="ordered locus">NP_3558A</name>
</gene>
<evidence type="ECO:0000313" key="2">
    <source>
        <dbReference type="EMBL" id="CAI49870.1"/>
    </source>
</evidence>
<dbReference type="HOGENOM" id="CLU_3178675_0_0_2"/>
<keyword evidence="3" id="KW-1185">Reference proteome</keyword>
<accession>A0A1U7EXG4</accession>
<reference evidence="2 3" key="1">
    <citation type="journal article" date="2005" name="Genome Res.">
        <title>Living with two extremes: conclusions from the genome sequence of Natronomonas pharaonis.</title>
        <authorList>
            <person name="Falb M."/>
            <person name="Pfeiffer F."/>
            <person name="Palm P."/>
            <person name="Rodewald K."/>
            <person name="Hickmann V."/>
            <person name="Tittor J."/>
            <person name="Oesterhelt D."/>
        </authorList>
    </citation>
    <scope>NUCLEOTIDE SEQUENCE [LARGE SCALE GENOMIC DNA]</scope>
    <source>
        <strain evidence="3">ATCC 35678 / DSM 2160 / CIP 103997 / JCM 8858 / NBRC 14720 / NCIMB 2260 / Gabara</strain>
    </source>
</reference>
<dbReference type="EnsemblBacteria" id="CAI49870">
    <property type="protein sequence ID" value="CAI49870"/>
    <property type="gene ID" value="NP_3558A"/>
</dbReference>
<feature type="region of interest" description="Disordered" evidence="1">
    <location>
        <begin position="1"/>
        <end position="46"/>
    </location>
</feature>
<name>A0A1U7EXG4_NATPD</name>
<sequence>MGLSDKRHIRADEKPSECENRREQREGLHDEDDCGDSDADRWRPIQ</sequence>
<feature type="compositionally biased region" description="Basic and acidic residues" evidence="1">
    <location>
        <begin position="1"/>
        <end position="28"/>
    </location>
</feature>
<dbReference type="Proteomes" id="UP000002698">
    <property type="component" value="Chromosome"/>
</dbReference>
<organism evidence="2 3">
    <name type="scientific">Natronomonas pharaonis (strain ATCC 35678 / DSM 2160 / CIP 103997 / JCM 8858 / NBRC 14720 / NCIMB 2260 / Gabara)</name>
    <name type="common">Halobacterium pharaonis</name>
    <dbReference type="NCBI Taxonomy" id="348780"/>
    <lineage>
        <taxon>Archaea</taxon>
        <taxon>Methanobacteriati</taxon>
        <taxon>Methanobacteriota</taxon>
        <taxon>Stenosarchaea group</taxon>
        <taxon>Halobacteria</taxon>
        <taxon>Halobacteriales</taxon>
        <taxon>Natronomonadaceae</taxon>
        <taxon>Natronomonas</taxon>
    </lineage>
</organism>
<dbReference type="AlphaFoldDB" id="A0A1U7EXG4"/>
<dbReference type="KEGG" id="nph:NP_3558A"/>
<protein>
    <submittedName>
        <fullName evidence="2">Uncharacterized protein</fullName>
    </submittedName>
</protein>
<proteinExistence type="predicted"/>
<evidence type="ECO:0000256" key="1">
    <source>
        <dbReference type="SAM" id="MobiDB-lite"/>
    </source>
</evidence>
<evidence type="ECO:0000313" key="3">
    <source>
        <dbReference type="Proteomes" id="UP000002698"/>
    </source>
</evidence>
<dbReference type="EMBL" id="CR936257">
    <property type="protein sequence ID" value="CAI49870.1"/>
    <property type="molecule type" value="Genomic_DNA"/>
</dbReference>
<dbReference type="STRING" id="348780.NP_3558A"/>